<name>A0A0B1SBU1_OESDE</name>
<evidence type="ECO:0000256" key="3">
    <source>
        <dbReference type="ARBA" id="ARBA00022676"/>
    </source>
</evidence>
<dbReference type="Proteomes" id="UP000053660">
    <property type="component" value="Unassembled WGS sequence"/>
</dbReference>
<evidence type="ECO:0000313" key="6">
    <source>
        <dbReference type="Proteomes" id="UP000053660"/>
    </source>
</evidence>
<keyword evidence="4" id="KW-0808">Transferase</keyword>
<proteinExistence type="inferred from homology"/>
<dbReference type="EMBL" id="KN577192">
    <property type="protein sequence ID" value="KHJ82773.1"/>
    <property type="molecule type" value="Genomic_DNA"/>
</dbReference>
<dbReference type="PANTHER" id="PTHR48043">
    <property type="entry name" value="EG:EG0003.4 PROTEIN-RELATED"/>
    <property type="match status" value="1"/>
</dbReference>
<dbReference type="PANTHER" id="PTHR48043:SF145">
    <property type="entry name" value="FI06409P-RELATED"/>
    <property type="match status" value="1"/>
</dbReference>
<organism evidence="5 6">
    <name type="scientific">Oesophagostomum dentatum</name>
    <name type="common">Nodular worm</name>
    <dbReference type="NCBI Taxonomy" id="61180"/>
    <lineage>
        <taxon>Eukaryota</taxon>
        <taxon>Metazoa</taxon>
        <taxon>Ecdysozoa</taxon>
        <taxon>Nematoda</taxon>
        <taxon>Chromadorea</taxon>
        <taxon>Rhabditida</taxon>
        <taxon>Rhabditina</taxon>
        <taxon>Rhabditomorpha</taxon>
        <taxon>Strongyloidea</taxon>
        <taxon>Strongylidae</taxon>
        <taxon>Oesophagostomum</taxon>
    </lineage>
</organism>
<accession>A0A0B1SBU1</accession>
<sequence>MANTNDLYEMPRPILAKVVAIGGVGMVNEAKPLPTVLPERIAKIMDSGDGAILFSFGSVAPAYKMPMEWKKIFLATFQRFPNYQFLVRYEKDDIEGEQMNTSVE</sequence>
<dbReference type="OrthoDB" id="5835829at2759"/>
<keyword evidence="3" id="KW-0328">Glycosyltransferase</keyword>
<protein>
    <recommendedName>
        <fullName evidence="2">glucuronosyltransferase</fullName>
        <ecNumber evidence="2">2.4.1.17</ecNumber>
    </recommendedName>
</protein>
<evidence type="ECO:0000313" key="5">
    <source>
        <dbReference type="EMBL" id="KHJ82773.1"/>
    </source>
</evidence>
<reference evidence="5 6" key="1">
    <citation type="submission" date="2014-03" db="EMBL/GenBank/DDBJ databases">
        <title>Draft genome of the hookworm Oesophagostomum dentatum.</title>
        <authorList>
            <person name="Mitreva M."/>
        </authorList>
    </citation>
    <scope>NUCLEOTIDE SEQUENCE [LARGE SCALE GENOMIC DNA]</scope>
    <source>
        <strain evidence="5 6">OD-Hann</strain>
    </source>
</reference>
<evidence type="ECO:0000256" key="1">
    <source>
        <dbReference type="ARBA" id="ARBA00009995"/>
    </source>
</evidence>
<keyword evidence="6" id="KW-1185">Reference proteome</keyword>
<dbReference type="AlphaFoldDB" id="A0A0B1SBU1"/>
<comment type="similarity">
    <text evidence="1">Belongs to the UDP-glycosyltransferase family.</text>
</comment>
<gene>
    <name evidence="5" type="ORF">OESDEN_17532</name>
</gene>
<dbReference type="GO" id="GO:0015020">
    <property type="term" value="F:glucuronosyltransferase activity"/>
    <property type="evidence" value="ECO:0007669"/>
    <property type="project" value="UniProtKB-EC"/>
</dbReference>
<evidence type="ECO:0000256" key="2">
    <source>
        <dbReference type="ARBA" id="ARBA00012544"/>
    </source>
</evidence>
<evidence type="ECO:0000256" key="4">
    <source>
        <dbReference type="ARBA" id="ARBA00022679"/>
    </source>
</evidence>
<dbReference type="InterPro" id="IPR050271">
    <property type="entry name" value="UDP-glycosyltransferase"/>
</dbReference>
<dbReference type="SUPFAM" id="SSF53756">
    <property type="entry name" value="UDP-Glycosyltransferase/glycogen phosphorylase"/>
    <property type="match status" value="1"/>
</dbReference>
<dbReference type="EC" id="2.4.1.17" evidence="2"/>